<organism evidence="16 17">
    <name type="scientific">Striga hermonthica</name>
    <name type="common">Purple witchweed</name>
    <name type="synonym">Buchnera hermonthica</name>
    <dbReference type="NCBI Taxonomy" id="68872"/>
    <lineage>
        <taxon>Eukaryota</taxon>
        <taxon>Viridiplantae</taxon>
        <taxon>Streptophyta</taxon>
        <taxon>Embryophyta</taxon>
        <taxon>Tracheophyta</taxon>
        <taxon>Spermatophyta</taxon>
        <taxon>Magnoliopsida</taxon>
        <taxon>eudicotyledons</taxon>
        <taxon>Gunneridae</taxon>
        <taxon>Pentapetalae</taxon>
        <taxon>asterids</taxon>
        <taxon>lamiids</taxon>
        <taxon>Lamiales</taxon>
        <taxon>Orobanchaceae</taxon>
        <taxon>Buchnereae</taxon>
        <taxon>Striga</taxon>
    </lineage>
</organism>
<dbReference type="PANTHER" id="PTHR23130:SF167">
    <property type="entry name" value="CYTOCHROME B561 AND DOMON DOMAIN-CONTAINING PROTEIN"/>
    <property type="match status" value="1"/>
</dbReference>
<dbReference type="Proteomes" id="UP001153555">
    <property type="component" value="Unassembled WGS sequence"/>
</dbReference>
<feature type="transmembrane region" description="Helical" evidence="12">
    <location>
        <begin position="308"/>
        <end position="331"/>
    </location>
</feature>
<dbReference type="OrthoDB" id="2419613at2759"/>
<keyword evidence="6 10" id="KW-0249">Electron transport</keyword>
<sequence length="398" mass="43259">MLRPVLIIFIILAIASASTAQSSCSTHTFPRNQIFSTCIDLPILDSHLHWNYDSSARTLRVAYRHTGISPDRWIAWALNPTGQGMVGAQALVAYRRPDGSIRAYTSPVAGYQTRLEEGNLSFPVSDLSATYSGGEMVIFATLRLDNFSSGGKVNQVWQEGPVSGGVPGMHPTTGANVQSVGRLDLLSGSVAGGGMGGSSRLKKKNIHGVLNAISWGLLLPIGAIFARYLKVFHSADPAWFYLHATCQTSAYIIGVAGWATGLRLGSQSSGVTYTAHRIIGIVIFCLGTLQVTALLLRPKKEHKHRIYWNVYHHTIGYSVIILSIINIFKGFDILNPAEKWKRAYVGILIGLAFVAAILEAYTWCVVLKRKKSSSSQKMANGGNAYSGYGASRAHEYRV</sequence>
<protein>
    <recommendedName>
        <fullName evidence="10">Cytochrome b561 and DOMON domain-containing protein</fullName>
    </recommendedName>
</protein>
<dbReference type="PANTHER" id="PTHR23130">
    <property type="entry name" value="CYTOCHROME B561 AND DOMON DOMAIN-CONTAINING PROTEIN"/>
    <property type="match status" value="1"/>
</dbReference>
<dbReference type="AlphaFoldDB" id="A0A9N7MT01"/>
<keyword evidence="7 12" id="KW-1133">Transmembrane helix</keyword>
<proteinExistence type="predicted"/>
<dbReference type="InterPro" id="IPR017214">
    <property type="entry name" value="UCP037471"/>
</dbReference>
<evidence type="ECO:0000259" key="14">
    <source>
        <dbReference type="PROSITE" id="PS50836"/>
    </source>
</evidence>
<name>A0A9N7MT01_STRHE</name>
<evidence type="ECO:0000256" key="11">
    <source>
        <dbReference type="PIRSR" id="PIRSR037471-1"/>
    </source>
</evidence>
<evidence type="ECO:0000256" key="13">
    <source>
        <dbReference type="SAM" id="SignalP"/>
    </source>
</evidence>
<dbReference type="CDD" id="cd09629">
    <property type="entry name" value="DOMON_CIL1_like"/>
    <property type="match status" value="1"/>
</dbReference>
<comment type="caution">
    <text evidence="16">The sequence shown here is derived from an EMBL/GenBank/DDBJ whole genome shotgun (WGS) entry which is preliminary data.</text>
</comment>
<dbReference type="PROSITE" id="PS50939">
    <property type="entry name" value="CYTOCHROME_B561"/>
    <property type="match status" value="1"/>
</dbReference>
<comment type="cofactor">
    <cofactor evidence="10">
        <name>heme b</name>
        <dbReference type="ChEBI" id="CHEBI:60344"/>
    </cofactor>
    <text evidence="10">Binds 2 heme b groups non-covalently.</text>
</comment>
<evidence type="ECO:0000256" key="9">
    <source>
        <dbReference type="ARBA" id="ARBA00053871"/>
    </source>
</evidence>
<dbReference type="FunFam" id="1.20.120.1770:FF:000007">
    <property type="entry name" value="Cytochrome b561 and DOMON domain-containing protein"/>
    <property type="match status" value="1"/>
</dbReference>
<feature type="binding site" description="axial binding residue" evidence="11">
    <location>
        <position position="207"/>
    </location>
    <ligand>
        <name>heme b</name>
        <dbReference type="ChEBI" id="CHEBI:60344"/>
        <label>1</label>
    </ligand>
    <ligandPart>
        <name>Fe</name>
        <dbReference type="ChEBI" id="CHEBI:18248"/>
    </ligandPart>
</feature>
<keyword evidence="2 10" id="KW-0813">Transport</keyword>
<dbReference type="InterPro" id="IPR005018">
    <property type="entry name" value="DOMON_domain"/>
</dbReference>
<dbReference type="Pfam" id="PF03188">
    <property type="entry name" value="Cytochrom_B561"/>
    <property type="match status" value="1"/>
</dbReference>
<dbReference type="GO" id="GO:0046872">
    <property type="term" value="F:metal ion binding"/>
    <property type="evidence" value="ECO:0007669"/>
    <property type="project" value="UniProtKB-KW"/>
</dbReference>
<feature type="transmembrane region" description="Helical" evidence="12">
    <location>
        <begin position="238"/>
        <end position="258"/>
    </location>
</feature>
<dbReference type="EMBL" id="CACSLK010016728">
    <property type="protein sequence ID" value="CAA0817988.1"/>
    <property type="molecule type" value="Genomic_DNA"/>
</dbReference>
<dbReference type="InterPro" id="IPR045265">
    <property type="entry name" value="AIR12_DOMON"/>
</dbReference>
<evidence type="ECO:0000256" key="12">
    <source>
        <dbReference type="SAM" id="Phobius"/>
    </source>
</evidence>
<keyword evidence="11" id="KW-0408">Iron</keyword>
<keyword evidence="3 12" id="KW-0812">Transmembrane</keyword>
<feature type="domain" description="DOMON" evidence="14">
    <location>
        <begin position="44"/>
        <end position="160"/>
    </location>
</feature>
<evidence type="ECO:0000256" key="7">
    <source>
        <dbReference type="ARBA" id="ARBA00022989"/>
    </source>
</evidence>
<dbReference type="SMART" id="SM00665">
    <property type="entry name" value="B561"/>
    <property type="match status" value="1"/>
</dbReference>
<evidence type="ECO:0000256" key="4">
    <source>
        <dbReference type="ARBA" id="ARBA00022723"/>
    </source>
</evidence>
<dbReference type="GO" id="GO:0016020">
    <property type="term" value="C:membrane"/>
    <property type="evidence" value="ECO:0007669"/>
    <property type="project" value="UniProtKB-SubCell"/>
</dbReference>
<evidence type="ECO:0000256" key="3">
    <source>
        <dbReference type="ARBA" id="ARBA00022692"/>
    </source>
</evidence>
<dbReference type="CDD" id="cd08760">
    <property type="entry name" value="Cyt_b561_FRRS1_like"/>
    <property type="match status" value="1"/>
</dbReference>
<dbReference type="Gene3D" id="1.20.120.1770">
    <property type="match status" value="1"/>
</dbReference>
<evidence type="ECO:0000256" key="1">
    <source>
        <dbReference type="ARBA" id="ARBA00004141"/>
    </source>
</evidence>
<comment type="subcellular location">
    <subcellularLocation>
        <location evidence="1">Membrane</location>
        <topology evidence="1">Multi-pass membrane protein</topology>
    </subcellularLocation>
</comment>
<accession>A0A9N7MT01</accession>
<dbReference type="PIRSF" id="PIRSF037471">
    <property type="entry name" value="UCP037471"/>
    <property type="match status" value="1"/>
</dbReference>
<evidence type="ECO:0000256" key="2">
    <source>
        <dbReference type="ARBA" id="ARBA00022448"/>
    </source>
</evidence>
<gene>
    <name evidence="16" type="ORF">SHERM_17367</name>
</gene>
<feature type="binding site" description="axial binding residue" evidence="11">
    <location>
        <position position="243"/>
    </location>
    <ligand>
        <name>heme b</name>
        <dbReference type="ChEBI" id="CHEBI:60344"/>
        <label>1</label>
    </ligand>
    <ligandPart>
        <name>Fe</name>
        <dbReference type="ChEBI" id="CHEBI:18248"/>
    </ligandPart>
</feature>
<dbReference type="Pfam" id="PF04526">
    <property type="entry name" value="DUF568"/>
    <property type="match status" value="1"/>
</dbReference>
<keyword evidence="8 10" id="KW-0472">Membrane</keyword>
<comment type="function">
    <text evidence="9">May act as a catecholamine-responsive trans-membrane electron transporter.</text>
</comment>
<feature type="signal peptide" evidence="13">
    <location>
        <begin position="1"/>
        <end position="20"/>
    </location>
</feature>
<feature type="transmembrane region" description="Helical" evidence="12">
    <location>
        <begin position="278"/>
        <end position="296"/>
    </location>
</feature>
<keyword evidence="4 11" id="KW-0479">Metal-binding</keyword>
<keyword evidence="5 13" id="KW-0732">Signal</keyword>
<feature type="binding site" description="axial binding residue" evidence="11">
    <location>
        <position position="312"/>
    </location>
    <ligand>
        <name>heme b</name>
        <dbReference type="ChEBI" id="CHEBI:60344"/>
        <label>1</label>
    </ligand>
    <ligandPart>
        <name>Fe</name>
        <dbReference type="ChEBI" id="CHEBI:18248"/>
    </ligandPart>
</feature>
<feature type="chain" id="PRO_5040379929" description="Cytochrome b561 and DOMON domain-containing protein" evidence="13">
    <location>
        <begin position="21"/>
        <end position="398"/>
    </location>
</feature>
<feature type="transmembrane region" description="Helical" evidence="12">
    <location>
        <begin position="208"/>
        <end position="226"/>
    </location>
</feature>
<dbReference type="PROSITE" id="PS50836">
    <property type="entry name" value="DOMON"/>
    <property type="match status" value="1"/>
</dbReference>
<feature type="transmembrane region" description="Helical" evidence="12">
    <location>
        <begin position="343"/>
        <end position="367"/>
    </location>
</feature>
<evidence type="ECO:0000256" key="6">
    <source>
        <dbReference type="ARBA" id="ARBA00022982"/>
    </source>
</evidence>
<reference evidence="16" key="1">
    <citation type="submission" date="2019-12" db="EMBL/GenBank/DDBJ databases">
        <authorList>
            <person name="Scholes J."/>
        </authorList>
    </citation>
    <scope>NUCLEOTIDE SEQUENCE</scope>
</reference>
<keyword evidence="17" id="KW-1185">Reference proteome</keyword>
<evidence type="ECO:0000256" key="10">
    <source>
        <dbReference type="PIRNR" id="PIRNR037471"/>
    </source>
</evidence>
<evidence type="ECO:0000313" key="17">
    <source>
        <dbReference type="Proteomes" id="UP001153555"/>
    </source>
</evidence>
<evidence type="ECO:0000256" key="8">
    <source>
        <dbReference type="ARBA" id="ARBA00023136"/>
    </source>
</evidence>
<evidence type="ECO:0000256" key="5">
    <source>
        <dbReference type="ARBA" id="ARBA00022729"/>
    </source>
</evidence>
<evidence type="ECO:0000259" key="15">
    <source>
        <dbReference type="PROSITE" id="PS50939"/>
    </source>
</evidence>
<dbReference type="InterPro" id="IPR006593">
    <property type="entry name" value="Cyt_b561/ferric_Rdtase_TM"/>
</dbReference>
<feature type="domain" description="Cytochrome b561" evidence="15">
    <location>
        <begin position="171"/>
        <end position="367"/>
    </location>
</feature>
<feature type="binding site" description="axial binding residue" evidence="11">
    <location>
        <position position="276"/>
    </location>
    <ligand>
        <name>heme b</name>
        <dbReference type="ChEBI" id="CHEBI:60344"/>
        <label>1</label>
    </ligand>
    <ligandPart>
        <name>Fe</name>
        <dbReference type="ChEBI" id="CHEBI:18248"/>
    </ligandPart>
</feature>
<evidence type="ECO:0000313" key="16">
    <source>
        <dbReference type="EMBL" id="CAA0817988.1"/>
    </source>
</evidence>